<organism evidence="1 2">
    <name type="scientific">Irpex rosettiformis</name>
    <dbReference type="NCBI Taxonomy" id="378272"/>
    <lineage>
        <taxon>Eukaryota</taxon>
        <taxon>Fungi</taxon>
        <taxon>Dikarya</taxon>
        <taxon>Basidiomycota</taxon>
        <taxon>Agaricomycotina</taxon>
        <taxon>Agaricomycetes</taxon>
        <taxon>Polyporales</taxon>
        <taxon>Irpicaceae</taxon>
        <taxon>Irpex</taxon>
    </lineage>
</organism>
<dbReference type="Proteomes" id="UP001055072">
    <property type="component" value="Unassembled WGS sequence"/>
</dbReference>
<accession>A0ACB8U254</accession>
<sequence length="353" mass="40628">MPDLMCYGLDAEEDTFHDLVSRNPIIFRIHRNSDAQAFVAPAFHGRQSRIPAAKVVSRAQVTRHIVQWSTRDSPWISCTFSFPYVLWETTRRLTVATPELGSDLCISLIRAQHYSIEHRAILGVEALRGPIPRSSMESTRKAVNFARAFQEVLIYGEIPMEALLVTLTWDAVRAAFQQTHLTYLTDDINCQNSFRHFCEQLRAAMRENDVEQAKVTTVDQSMGILRELYKEVEDQEDLDHLREAVYDLSTVLFSWPYRHPSYHHKPYSDTAQTQMYHVQWMKQALDETIENHPVHRQAALLLRIAHLKQEIVECAAHSARPRRGLISGAQHRFSVGYAFQSLNIISFLHISSS</sequence>
<evidence type="ECO:0000313" key="2">
    <source>
        <dbReference type="Proteomes" id="UP001055072"/>
    </source>
</evidence>
<dbReference type="EMBL" id="MU274914">
    <property type="protein sequence ID" value="KAI0088368.1"/>
    <property type="molecule type" value="Genomic_DNA"/>
</dbReference>
<keyword evidence="2" id="KW-1185">Reference proteome</keyword>
<gene>
    <name evidence="1" type="ORF">BDY19DRAFT_194896</name>
</gene>
<reference evidence="1" key="1">
    <citation type="journal article" date="2021" name="Environ. Microbiol.">
        <title>Gene family expansions and transcriptome signatures uncover fungal adaptations to wood decay.</title>
        <authorList>
            <person name="Hage H."/>
            <person name="Miyauchi S."/>
            <person name="Viragh M."/>
            <person name="Drula E."/>
            <person name="Min B."/>
            <person name="Chaduli D."/>
            <person name="Navarro D."/>
            <person name="Favel A."/>
            <person name="Norest M."/>
            <person name="Lesage-Meessen L."/>
            <person name="Balint B."/>
            <person name="Merenyi Z."/>
            <person name="de Eugenio L."/>
            <person name="Morin E."/>
            <person name="Martinez A.T."/>
            <person name="Baldrian P."/>
            <person name="Stursova M."/>
            <person name="Martinez M.J."/>
            <person name="Novotny C."/>
            <person name="Magnuson J.K."/>
            <person name="Spatafora J.W."/>
            <person name="Maurice S."/>
            <person name="Pangilinan J."/>
            <person name="Andreopoulos W."/>
            <person name="LaButti K."/>
            <person name="Hundley H."/>
            <person name="Na H."/>
            <person name="Kuo A."/>
            <person name="Barry K."/>
            <person name="Lipzen A."/>
            <person name="Henrissat B."/>
            <person name="Riley R."/>
            <person name="Ahrendt S."/>
            <person name="Nagy L.G."/>
            <person name="Grigoriev I.V."/>
            <person name="Martin F."/>
            <person name="Rosso M.N."/>
        </authorList>
    </citation>
    <scope>NUCLEOTIDE SEQUENCE</scope>
    <source>
        <strain evidence="1">CBS 384.51</strain>
    </source>
</reference>
<comment type="caution">
    <text evidence="1">The sequence shown here is derived from an EMBL/GenBank/DDBJ whole genome shotgun (WGS) entry which is preliminary data.</text>
</comment>
<protein>
    <submittedName>
        <fullName evidence="1">Uncharacterized protein</fullName>
    </submittedName>
</protein>
<proteinExistence type="predicted"/>
<evidence type="ECO:0000313" key="1">
    <source>
        <dbReference type="EMBL" id="KAI0088368.1"/>
    </source>
</evidence>
<name>A0ACB8U254_9APHY</name>